<evidence type="ECO:0000256" key="2">
    <source>
        <dbReference type="ARBA" id="ARBA00022598"/>
    </source>
</evidence>
<dbReference type="FunFam" id="3.30.300.30:FF:000008">
    <property type="entry name" value="2,3-dihydroxybenzoate-AMP ligase"/>
    <property type="match status" value="1"/>
</dbReference>
<feature type="domain" description="AMP-dependent synthetase/ligase" evidence="5">
    <location>
        <begin position="31"/>
        <end position="408"/>
    </location>
</feature>
<dbReference type="PANTHER" id="PTHR43859:SF4">
    <property type="entry name" value="BUTANOATE--COA LIGASE AAE1-RELATED"/>
    <property type="match status" value="1"/>
</dbReference>
<dbReference type="GO" id="GO:0006631">
    <property type="term" value="P:fatty acid metabolic process"/>
    <property type="evidence" value="ECO:0007669"/>
    <property type="project" value="UniProtKB-KW"/>
</dbReference>
<evidence type="ECO:0000256" key="4">
    <source>
        <dbReference type="ARBA" id="ARBA00023098"/>
    </source>
</evidence>
<dbReference type="PROSITE" id="PS00455">
    <property type="entry name" value="AMP_BINDING"/>
    <property type="match status" value="1"/>
</dbReference>
<evidence type="ECO:0008006" key="9">
    <source>
        <dbReference type="Google" id="ProtNLM"/>
    </source>
</evidence>
<dbReference type="Proteomes" id="UP001230188">
    <property type="component" value="Unassembled WGS sequence"/>
</dbReference>
<dbReference type="PANTHER" id="PTHR43859">
    <property type="entry name" value="ACYL-ACTIVATING ENZYME"/>
    <property type="match status" value="1"/>
</dbReference>
<dbReference type="AlphaFoldDB" id="A0AAD7U4R1"/>
<comment type="caution">
    <text evidence="7">The sequence shown here is derived from an EMBL/GenBank/DDBJ whole genome shotgun (WGS) entry which is preliminary data.</text>
</comment>
<dbReference type="Gene3D" id="3.40.50.12780">
    <property type="entry name" value="N-terminal domain of ligase-like"/>
    <property type="match status" value="1"/>
</dbReference>
<evidence type="ECO:0000259" key="6">
    <source>
        <dbReference type="Pfam" id="PF13193"/>
    </source>
</evidence>
<dbReference type="Pfam" id="PF13193">
    <property type="entry name" value="AMP-binding_C"/>
    <property type="match status" value="1"/>
</dbReference>
<evidence type="ECO:0000313" key="7">
    <source>
        <dbReference type="EMBL" id="KAJ8598292.1"/>
    </source>
</evidence>
<dbReference type="InterPro" id="IPR042099">
    <property type="entry name" value="ANL_N_sf"/>
</dbReference>
<dbReference type="InterPro" id="IPR025110">
    <property type="entry name" value="AMP-bd_C"/>
</dbReference>
<dbReference type="NCBIfam" id="NF006020">
    <property type="entry name" value="PRK08162.1"/>
    <property type="match status" value="1"/>
</dbReference>
<comment type="similarity">
    <text evidence="1">Belongs to the ATP-dependent AMP-binding enzyme family.</text>
</comment>
<dbReference type="CDD" id="cd12118">
    <property type="entry name" value="ttLC_FACS_AEE21_like"/>
    <property type="match status" value="1"/>
</dbReference>
<dbReference type="GO" id="GO:0016874">
    <property type="term" value="F:ligase activity"/>
    <property type="evidence" value="ECO:0007669"/>
    <property type="project" value="UniProtKB-KW"/>
</dbReference>
<gene>
    <name evidence="7" type="ORF">CTAYLR_005995</name>
</gene>
<evidence type="ECO:0000259" key="5">
    <source>
        <dbReference type="Pfam" id="PF00501"/>
    </source>
</evidence>
<dbReference type="Pfam" id="PF00501">
    <property type="entry name" value="AMP-binding"/>
    <property type="match status" value="1"/>
</dbReference>
<keyword evidence="4" id="KW-0443">Lipid metabolism</keyword>
<organism evidence="7 8">
    <name type="scientific">Chrysophaeum taylorii</name>
    <dbReference type="NCBI Taxonomy" id="2483200"/>
    <lineage>
        <taxon>Eukaryota</taxon>
        <taxon>Sar</taxon>
        <taxon>Stramenopiles</taxon>
        <taxon>Ochrophyta</taxon>
        <taxon>Pelagophyceae</taxon>
        <taxon>Pelagomonadales</taxon>
        <taxon>Pelagomonadaceae</taxon>
        <taxon>Chrysophaeum</taxon>
    </lineage>
</organism>
<dbReference type="Gene3D" id="3.30.300.30">
    <property type="match status" value="1"/>
</dbReference>
<dbReference type="InterPro" id="IPR045851">
    <property type="entry name" value="AMP-bd_C_sf"/>
</dbReference>
<evidence type="ECO:0000256" key="1">
    <source>
        <dbReference type="ARBA" id="ARBA00006432"/>
    </source>
</evidence>
<sequence>MRRVLRRFVNTGDLARREANFAALTPIAWIERAAKVHGSSVAVVDGERCWTWSETRNRAVRLSDALRAAGIGRNDVVQVMLDNTPEMYESHFGVPMSGACLGCINTRLDARAVAYILQHSEAKAFVYDARYDEVVADAKRILAAEYPNFAGTLRIEARVTSESDNAYEALVASGSPEATWAPPGDEWDALSLNYTSGTTGDPKGVVLHHRGAYLCALGNTLAFDGMNSRTRFLWTLPMFHCNGWNFPYSVAAIGGANVCLRQVNAESISEALETHGVTHLCGAPIVLRFATEAMNKAPPSDRRVKMMVAAAPPPPAILRAAQAAGLDVTHVYGLTEVYGPAALCEWQSEWNGLDDDAQALVRSRQGVEYATCARLDVVKPGTTTPVDRDGQTLGEIVFQGNTVMKGYFKNPAATEEAFKDGLYRTGDLAVVHADNYVDIKDRAKDIVISGGENISSIEVAAALVNHPQIHECAVVPRPDSKWGEHPCAFVELEPGATLTEADVIAYARTRLAGFKVPKTVVFEPLPRTSTGKIQKYILRERAKHLLED</sequence>
<dbReference type="InterPro" id="IPR000873">
    <property type="entry name" value="AMP-dep_synth/lig_dom"/>
</dbReference>
<keyword evidence="3" id="KW-0276">Fatty acid metabolism</keyword>
<dbReference type="InterPro" id="IPR020845">
    <property type="entry name" value="AMP-binding_CS"/>
</dbReference>
<dbReference type="SUPFAM" id="SSF56801">
    <property type="entry name" value="Acetyl-CoA synthetase-like"/>
    <property type="match status" value="1"/>
</dbReference>
<evidence type="ECO:0000313" key="8">
    <source>
        <dbReference type="Proteomes" id="UP001230188"/>
    </source>
</evidence>
<keyword evidence="2" id="KW-0436">Ligase</keyword>
<dbReference type="EMBL" id="JAQMWT010000679">
    <property type="protein sequence ID" value="KAJ8598292.1"/>
    <property type="molecule type" value="Genomic_DNA"/>
</dbReference>
<proteinExistence type="inferred from homology"/>
<reference evidence="7" key="1">
    <citation type="submission" date="2023-01" db="EMBL/GenBank/DDBJ databases">
        <title>Metagenome sequencing of chrysophaentin producing Chrysophaeum taylorii.</title>
        <authorList>
            <person name="Davison J."/>
            <person name="Bewley C."/>
        </authorList>
    </citation>
    <scope>NUCLEOTIDE SEQUENCE</scope>
    <source>
        <strain evidence="7">NIES-1699</strain>
    </source>
</reference>
<accession>A0AAD7U4R1</accession>
<feature type="domain" description="AMP-binding enzyme C-terminal" evidence="6">
    <location>
        <begin position="458"/>
        <end position="532"/>
    </location>
</feature>
<protein>
    <recommendedName>
        <fullName evidence="9">Acyl-CoA synthetase</fullName>
    </recommendedName>
</protein>
<keyword evidence="8" id="KW-1185">Reference proteome</keyword>
<evidence type="ECO:0000256" key="3">
    <source>
        <dbReference type="ARBA" id="ARBA00022832"/>
    </source>
</evidence>
<name>A0AAD7U4R1_9STRA</name>